<dbReference type="PANTHER" id="PTHR10728:SF40">
    <property type="entry name" value="PATATIN FAMILY PROTEIN"/>
    <property type="match status" value="1"/>
</dbReference>
<dbReference type="SUPFAM" id="SSF52151">
    <property type="entry name" value="FabD/lysophospholipase-like"/>
    <property type="match status" value="1"/>
</dbReference>
<keyword evidence="3" id="KW-0442">Lipid degradation</keyword>
<evidence type="ECO:0000313" key="6">
    <source>
        <dbReference type="Proteomes" id="UP000266721"/>
    </source>
</evidence>
<dbReference type="EMBL" id="KV591978">
    <property type="protein sequence ID" value="OPL21396.1"/>
    <property type="molecule type" value="Genomic_DNA"/>
</dbReference>
<feature type="domain" description="PLA2c" evidence="4">
    <location>
        <begin position="1"/>
        <end position="211"/>
    </location>
</feature>
<feature type="non-terminal residue" evidence="5">
    <location>
        <position position="211"/>
    </location>
</feature>
<proteinExistence type="predicted"/>
<dbReference type="GO" id="GO:0047498">
    <property type="term" value="F:calcium-dependent phospholipase A2 activity"/>
    <property type="evidence" value="ECO:0007669"/>
    <property type="project" value="TreeGrafter"/>
</dbReference>
<dbReference type="Pfam" id="PF01735">
    <property type="entry name" value="PLA2_B"/>
    <property type="match status" value="1"/>
</dbReference>
<feature type="non-terminal residue" evidence="5">
    <location>
        <position position="1"/>
    </location>
</feature>
<dbReference type="PROSITE" id="PS51210">
    <property type="entry name" value="PLA2C"/>
    <property type="match status" value="1"/>
</dbReference>
<dbReference type="GO" id="GO:0046475">
    <property type="term" value="P:glycerophospholipid catabolic process"/>
    <property type="evidence" value="ECO:0007669"/>
    <property type="project" value="TreeGrafter"/>
</dbReference>
<evidence type="ECO:0000259" key="4">
    <source>
        <dbReference type="PROSITE" id="PS51210"/>
    </source>
</evidence>
<organism evidence="5 6">
    <name type="scientific">Mytilus galloprovincialis</name>
    <name type="common">Mediterranean mussel</name>
    <dbReference type="NCBI Taxonomy" id="29158"/>
    <lineage>
        <taxon>Eukaryota</taxon>
        <taxon>Metazoa</taxon>
        <taxon>Spiralia</taxon>
        <taxon>Lophotrochozoa</taxon>
        <taxon>Mollusca</taxon>
        <taxon>Bivalvia</taxon>
        <taxon>Autobranchia</taxon>
        <taxon>Pteriomorphia</taxon>
        <taxon>Mytilida</taxon>
        <taxon>Mytiloidea</taxon>
        <taxon>Mytilidae</taxon>
        <taxon>Mytilinae</taxon>
        <taxon>Mytilus</taxon>
    </lineage>
</organism>
<evidence type="ECO:0000313" key="5">
    <source>
        <dbReference type="EMBL" id="OPL21396.1"/>
    </source>
</evidence>
<sequence>LHLCEDEEIFFEKRKKCVNEELHKQRLDENKILYGIERVPNIAVIGSGGGMRAVVGMCGAMVALKDLGILDAAMYTAGVSGSSYLSTLYANKHEINPTSVKNSIQERLQSAPETFIRLLMSSLEVFISHIFDGDISLTDIYGDKVGAILLGKDHIPKWSDLRETLQHAELPLPLLAAVHVRDKWIECSPYEVFMPKYGTSIDMKHFGSEFD</sequence>
<dbReference type="PANTHER" id="PTHR10728">
    <property type="entry name" value="CYTOSOLIC PHOSPHOLIPASE A2"/>
    <property type="match status" value="1"/>
</dbReference>
<dbReference type="GO" id="GO:0005509">
    <property type="term" value="F:calcium ion binding"/>
    <property type="evidence" value="ECO:0007669"/>
    <property type="project" value="TreeGrafter"/>
</dbReference>
<accession>A0A3L5TQC7</accession>
<dbReference type="AlphaFoldDB" id="A0A3L5TQC7"/>
<protein>
    <submittedName>
        <fullName evidence="5">Cytosolic a2 phospholipase</fullName>
    </submittedName>
</protein>
<dbReference type="Proteomes" id="UP000266721">
    <property type="component" value="Unassembled WGS sequence"/>
</dbReference>
<keyword evidence="1 3" id="KW-0378">Hydrolase</keyword>
<dbReference type="GO" id="GO:0005829">
    <property type="term" value="C:cytosol"/>
    <property type="evidence" value="ECO:0007669"/>
    <property type="project" value="TreeGrafter"/>
</dbReference>
<reference evidence="5 6" key="1">
    <citation type="journal article" date="2016" name="PLoS ONE">
        <title>A First Insight into the Genome of the Filter-Feeder Mussel Mytilus galloprovincialis.</title>
        <authorList>
            <person name="Murgarella M."/>
            <person name="Puiu D."/>
            <person name="Novoa B."/>
            <person name="Figueras A."/>
            <person name="Posada D."/>
            <person name="Canchaya C."/>
        </authorList>
    </citation>
    <scope>NUCLEOTIDE SEQUENCE [LARGE SCALE GENOMIC DNA]</scope>
    <source>
        <tissue evidence="5">Muscle</tissue>
    </source>
</reference>
<comment type="caution">
    <text evidence="5">The sequence shown here is derived from an EMBL/GenBank/DDBJ whole genome shotgun (WGS) entry which is preliminary data.</text>
</comment>
<dbReference type="InterPro" id="IPR016035">
    <property type="entry name" value="Acyl_Trfase/lysoPLipase"/>
</dbReference>
<dbReference type="SMR" id="A0A3L5TQC7"/>
<name>A0A3L5TQC7_MYTGA</name>
<keyword evidence="2 3" id="KW-0443">Lipid metabolism</keyword>
<dbReference type="Gene3D" id="3.40.1090.10">
    <property type="entry name" value="Cytosolic phospholipase A2 catalytic domain"/>
    <property type="match status" value="1"/>
</dbReference>
<dbReference type="GO" id="GO:0005544">
    <property type="term" value="F:calcium-dependent phospholipid binding"/>
    <property type="evidence" value="ECO:0007669"/>
    <property type="project" value="TreeGrafter"/>
</dbReference>
<evidence type="ECO:0000256" key="3">
    <source>
        <dbReference type="PROSITE-ProRule" id="PRU00555"/>
    </source>
</evidence>
<evidence type="ECO:0000256" key="1">
    <source>
        <dbReference type="ARBA" id="ARBA00022801"/>
    </source>
</evidence>
<dbReference type="InterPro" id="IPR002642">
    <property type="entry name" value="LysoPLipase_cat_dom"/>
</dbReference>
<keyword evidence="6" id="KW-1185">Reference proteome</keyword>
<gene>
    <name evidence="5" type="ORF">AM593_09379</name>
</gene>
<evidence type="ECO:0000256" key="2">
    <source>
        <dbReference type="ARBA" id="ARBA00023098"/>
    </source>
</evidence>